<accession>A0A1F4YCY4</accession>
<keyword evidence="1" id="KW-0812">Transmembrane</keyword>
<keyword evidence="1" id="KW-1133">Transmembrane helix</keyword>
<evidence type="ECO:0008006" key="4">
    <source>
        <dbReference type="Google" id="ProtNLM"/>
    </source>
</evidence>
<dbReference type="AlphaFoldDB" id="A0A1F4YCY4"/>
<gene>
    <name evidence="2" type="ORF">A2876_01435</name>
</gene>
<protein>
    <recommendedName>
        <fullName evidence="4">DUF4157 domain-containing protein</fullName>
    </recommendedName>
</protein>
<dbReference type="Proteomes" id="UP000178176">
    <property type="component" value="Unassembled WGS sequence"/>
</dbReference>
<dbReference type="EMBL" id="MEXH01000029">
    <property type="protein sequence ID" value="OGC91754.1"/>
    <property type="molecule type" value="Genomic_DNA"/>
</dbReference>
<sequence length="145" mass="16246">MPYKSIAFLFLIISVIFINHLLAVTLGLLGRCQISYLPGSQVKLLTSCVGFTERFISHTLQASAITLDSHIITPLPSLAPEIVSHEMGHVFQYRILGPIFLPAYAIAQLIAIGETRYLHQTNVHARNYFEIWANSISHLPLEPTY</sequence>
<name>A0A1F4YCY4_9BACT</name>
<feature type="transmembrane region" description="Helical" evidence="1">
    <location>
        <begin position="6"/>
        <end position="29"/>
    </location>
</feature>
<proteinExistence type="predicted"/>
<evidence type="ECO:0000256" key="1">
    <source>
        <dbReference type="SAM" id="Phobius"/>
    </source>
</evidence>
<organism evidence="2 3">
    <name type="scientific">Candidatus Amesbacteria bacterium RIFCSPHIGHO2_01_FULL_48_32b</name>
    <dbReference type="NCBI Taxonomy" id="1797253"/>
    <lineage>
        <taxon>Bacteria</taxon>
        <taxon>Candidatus Amesiibacteriota</taxon>
    </lineage>
</organism>
<evidence type="ECO:0000313" key="2">
    <source>
        <dbReference type="EMBL" id="OGC91754.1"/>
    </source>
</evidence>
<evidence type="ECO:0000313" key="3">
    <source>
        <dbReference type="Proteomes" id="UP000178176"/>
    </source>
</evidence>
<reference evidence="2 3" key="1">
    <citation type="journal article" date="2016" name="Nat. Commun.">
        <title>Thousands of microbial genomes shed light on interconnected biogeochemical processes in an aquifer system.</title>
        <authorList>
            <person name="Anantharaman K."/>
            <person name="Brown C.T."/>
            <person name="Hug L.A."/>
            <person name="Sharon I."/>
            <person name="Castelle C.J."/>
            <person name="Probst A.J."/>
            <person name="Thomas B.C."/>
            <person name="Singh A."/>
            <person name="Wilkins M.J."/>
            <person name="Karaoz U."/>
            <person name="Brodie E.L."/>
            <person name="Williams K.H."/>
            <person name="Hubbard S.S."/>
            <person name="Banfield J.F."/>
        </authorList>
    </citation>
    <scope>NUCLEOTIDE SEQUENCE [LARGE SCALE GENOMIC DNA]</scope>
</reference>
<keyword evidence="1" id="KW-0472">Membrane</keyword>
<comment type="caution">
    <text evidence="2">The sequence shown here is derived from an EMBL/GenBank/DDBJ whole genome shotgun (WGS) entry which is preliminary data.</text>
</comment>